<evidence type="ECO:0000256" key="1">
    <source>
        <dbReference type="ARBA" id="ARBA00038306"/>
    </source>
</evidence>
<reference evidence="4" key="1">
    <citation type="submission" date="2016-10" db="EMBL/GenBank/DDBJ databases">
        <authorList>
            <person name="Varghese N."/>
            <person name="Submissions S."/>
        </authorList>
    </citation>
    <scope>NUCLEOTIDE SEQUENCE [LARGE SCALE GENOMIC DNA]</scope>
    <source>
        <strain evidence="4">CGMCC 1.6474</strain>
    </source>
</reference>
<dbReference type="RefSeq" id="WP_091949512.1">
    <property type="nucleotide sequence ID" value="NZ_FOSV01000016.1"/>
</dbReference>
<evidence type="ECO:0000313" key="4">
    <source>
        <dbReference type="Proteomes" id="UP000198804"/>
    </source>
</evidence>
<keyword evidence="4" id="KW-1185">Reference proteome</keyword>
<accession>A0A1I4I6S9</accession>
<dbReference type="PANTHER" id="PTHR34001">
    <property type="entry name" value="BLL7405 PROTEIN"/>
    <property type="match status" value="1"/>
</dbReference>
<dbReference type="PANTHER" id="PTHR34001:SF3">
    <property type="entry name" value="BLL7405 PROTEIN"/>
    <property type="match status" value="1"/>
</dbReference>
<feature type="chain" id="PRO_5011532840" evidence="2">
    <location>
        <begin position="21"/>
        <end position="287"/>
    </location>
</feature>
<feature type="signal peptide" evidence="2">
    <location>
        <begin position="1"/>
        <end position="20"/>
    </location>
</feature>
<evidence type="ECO:0000313" key="3">
    <source>
        <dbReference type="EMBL" id="SFL50108.1"/>
    </source>
</evidence>
<dbReference type="EMBL" id="FOSV01000016">
    <property type="protein sequence ID" value="SFL50108.1"/>
    <property type="molecule type" value="Genomic_DNA"/>
</dbReference>
<protein>
    <submittedName>
        <fullName evidence="3">Outer membrane immunogenic protein</fullName>
    </submittedName>
</protein>
<dbReference type="SUPFAM" id="SSF56925">
    <property type="entry name" value="OMPA-like"/>
    <property type="match status" value="1"/>
</dbReference>
<comment type="similarity">
    <text evidence="1">Belongs to the Omp25/RopB family.</text>
</comment>
<dbReference type="InterPro" id="IPR011250">
    <property type="entry name" value="OMP/PagP_B-barrel"/>
</dbReference>
<sequence>MIRTLLLGGVAALASTAALAADLPRRVAPAPVFTPVPVFTWTGFYAGLHTGYAFTDNPNIRTTGLSAVTQANVDANFRPASLKSEVDGFSKIGGGMGYNLQFTPGSGFVIGAAFDITWTDLHKNTGFGGAFNPAQGGSNASIYTQNLDYLGTVNGKIGYAFDRFLVYGTGGLAFGQVAYGAQLFGTPANGLPLQFLGGYDKQFETGYNYGGGVEYAIPADSFLNTFAFGKLLGIKSDVTIKAEYIRYDLGGRTIAVLNPAGTNGYSARFGTEGSLVRAGFNYKFSAY</sequence>
<organism evidence="3 4">
    <name type="scientific">Methylorubrum salsuginis</name>
    <dbReference type="NCBI Taxonomy" id="414703"/>
    <lineage>
        <taxon>Bacteria</taxon>
        <taxon>Pseudomonadati</taxon>
        <taxon>Pseudomonadota</taxon>
        <taxon>Alphaproteobacteria</taxon>
        <taxon>Hyphomicrobiales</taxon>
        <taxon>Methylobacteriaceae</taxon>
        <taxon>Methylorubrum</taxon>
    </lineage>
</organism>
<dbReference type="Proteomes" id="UP000198804">
    <property type="component" value="Unassembled WGS sequence"/>
</dbReference>
<name>A0A1I4I6S9_9HYPH</name>
<dbReference type="AlphaFoldDB" id="A0A1I4I6S9"/>
<dbReference type="InterPro" id="IPR051692">
    <property type="entry name" value="OMP-like"/>
</dbReference>
<dbReference type="OrthoDB" id="8455142at2"/>
<dbReference type="STRING" id="414703.SAMN04488125_11698"/>
<evidence type="ECO:0000256" key="2">
    <source>
        <dbReference type="SAM" id="SignalP"/>
    </source>
</evidence>
<proteinExistence type="inferred from homology"/>
<keyword evidence="2" id="KW-0732">Signal</keyword>
<gene>
    <name evidence="3" type="ORF">SAMN04488125_11698</name>
</gene>